<organism evidence="3">
    <name type="scientific">Tetraselmis sp. GSL018</name>
    <dbReference type="NCBI Taxonomy" id="582737"/>
    <lineage>
        <taxon>Eukaryota</taxon>
        <taxon>Viridiplantae</taxon>
        <taxon>Chlorophyta</taxon>
        <taxon>core chlorophytes</taxon>
        <taxon>Chlorodendrophyceae</taxon>
        <taxon>Chlorodendrales</taxon>
        <taxon>Chlorodendraceae</taxon>
        <taxon>Tetraselmis</taxon>
    </lineage>
</organism>
<feature type="compositionally biased region" description="Low complexity" evidence="2">
    <location>
        <begin position="265"/>
        <end position="280"/>
    </location>
</feature>
<name>A0A061RCD5_9CHLO</name>
<dbReference type="PANTHER" id="PTHR31214:SF3">
    <property type="entry name" value="PROTEIN FAM221B"/>
    <property type="match status" value="1"/>
</dbReference>
<feature type="region of interest" description="Disordered" evidence="2">
    <location>
        <begin position="250"/>
        <end position="314"/>
    </location>
</feature>
<feature type="compositionally biased region" description="Polar residues" evidence="2">
    <location>
        <begin position="250"/>
        <end position="261"/>
    </location>
</feature>
<evidence type="ECO:0000256" key="1">
    <source>
        <dbReference type="ARBA" id="ARBA00011026"/>
    </source>
</evidence>
<dbReference type="AlphaFoldDB" id="A0A061RCD5"/>
<sequence>MLSAGHAIRDRMLLSQGDAATATEVIRRNVQQFGPAPGAKKLMAWEKEAAELAVETGVYTVWRSLATGQDCTRVGPSSRCLCGHLFKAHSGAGSVRPGACTGGKDSPCRCKRFEFIPRRPEEVGEWWLPRRKGFNINTWRAKCKCKHSHDEHEPPGTRSRRCRASGCGCGQFISDFLCVVCDKHWEEHETVIETEQERKSTGRPVGSAFFPLADTPDIQALVFGELTLSDSPSPSEHATQEAQLAALHNSVASRGSRSQGPPTGPRQQMAVAAARRQGVAPPNPTDRPERSVRLSAVNSGGQAPVRTDPRYRRP</sequence>
<accession>A0A061RCD5</accession>
<protein>
    <submittedName>
        <fullName evidence="3">Protein fam221b</fullName>
    </submittedName>
</protein>
<comment type="similarity">
    <text evidence="1">Belongs to the FAM221 family.</text>
</comment>
<dbReference type="PANTHER" id="PTHR31214">
    <property type="entry name" value="PROTEIN FAM221A-RELATED"/>
    <property type="match status" value="1"/>
</dbReference>
<evidence type="ECO:0000313" key="3">
    <source>
        <dbReference type="EMBL" id="JAC68459.1"/>
    </source>
</evidence>
<evidence type="ECO:0000256" key="2">
    <source>
        <dbReference type="SAM" id="MobiDB-lite"/>
    </source>
</evidence>
<dbReference type="Pfam" id="PF14753">
    <property type="entry name" value="FAM221"/>
    <property type="match status" value="2"/>
</dbReference>
<reference evidence="3" key="1">
    <citation type="submission" date="2014-05" db="EMBL/GenBank/DDBJ databases">
        <title>The transcriptome of the halophilic microalga Tetraselmis sp. GSL018 isolated from the Great Salt Lake, Utah.</title>
        <authorList>
            <person name="Jinkerson R.E."/>
            <person name="D'Adamo S."/>
            <person name="Posewitz M.C."/>
        </authorList>
    </citation>
    <scope>NUCLEOTIDE SEQUENCE</scope>
    <source>
        <strain evidence="3">GSL018</strain>
    </source>
</reference>
<gene>
    <name evidence="3" type="ORF">TSPGSL018_8667</name>
</gene>
<dbReference type="EMBL" id="GBEZ01017923">
    <property type="protein sequence ID" value="JAC68459.1"/>
    <property type="molecule type" value="Transcribed_RNA"/>
</dbReference>
<dbReference type="InterPro" id="IPR026755">
    <property type="entry name" value="Fam221a/b"/>
</dbReference>
<proteinExistence type="inferred from homology"/>